<feature type="compositionally biased region" description="Polar residues" evidence="7">
    <location>
        <begin position="304"/>
        <end position="339"/>
    </location>
</feature>
<dbReference type="InterPro" id="IPR008271">
    <property type="entry name" value="Ser/Thr_kinase_AS"/>
</dbReference>
<dbReference type="RefSeq" id="WP_115013517.1">
    <property type="nucleotide sequence ID" value="NZ_QKWJ01000004.1"/>
</dbReference>
<evidence type="ECO:0000256" key="3">
    <source>
        <dbReference type="ARBA" id="ARBA00022679"/>
    </source>
</evidence>
<feature type="transmembrane region" description="Helical" evidence="8">
    <location>
        <begin position="383"/>
        <end position="404"/>
    </location>
</feature>
<dbReference type="Proteomes" id="UP000255165">
    <property type="component" value="Unassembled WGS sequence"/>
</dbReference>
<dbReference type="AlphaFoldDB" id="A0A370P0B0"/>
<gene>
    <name evidence="10" type="ORF">DN412_05145</name>
</gene>
<dbReference type="Gene3D" id="2.40.50.90">
    <property type="match status" value="1"/>
</dbReference>
<keyword evidence="8" id="KW-0472">Membrane</keyword>
<evidence type="ECO:0000313" key="10">
    <source>
        <dbReference type="EMBL" id="RDK11215.1"/>
    </source>
</evidence>
<dbReference type="PANTHER" id="PTHR43289:SF6">
    <property type="entry name" value="SERINE_THREONINE-PROTEIN KINASE NEKL-3"/>
    <property type="match status" value="1"/>
</dbReference>
<dbReference type="GO" id="GO:0005524">
    <property type="term" value="F:ATP binding"/>
    <property type="evidence" value="ECO:0007669"/>
    <property type="project" value="UniProtKB-KW"/>
</dbReference>
<dbReference type="SUPFAM" id="SSF56112">
    <property type="entry name" value="Protein kinase-like (PK-like)"/>
    <property type="match status" value="1"/>
</dbReference>
<sequence>MSVRQIGHYEIRTLLGRGGIGEVYGAFDTELERDVAIKTLRPELSLDKGFLDRFRAEATSLAKLNHPNITTLYALFKDGDTMCMVMELVHGDTLETILQRTGKFPVRDSLAVIIQAIMGLRYAHKMGVIHRDIKPSNLMLTESGTLKIMDFGIARIQGSQRLTQQGDVVGTLAYASPEQLRGHEGDGRSDLYSLATVLYELISGRLPFNATSDYELIRAQVEAVPPSLALLCPDLDRGIENALMRALAKAPEERFDTVEDFGRALAALPLFADAPDIVREGVLQTYNTLDLRATSIAGVNTSTNQSVNTGVNPDVSTGVNPDVNTGTRLRSHVDSAQRTANAAASPVPPPAATEPHSRLIAHPTTYSTSIGPDSVLARPRSRVFALGATAASLIVGAGILMMVLMRQPQPSPPSTSSTEDVPHQIAVPEPPAEEQPINLPPIALIPTPSAPANPSSPPRGPNGSNPPAQQARPDLEGKVAQVLDSGALIVSGKIVNLSSIRGEDGKPAQAMQRYLKGKGNQLQCFAKDKGFQCFADGEDIGEHAIRNGWARSRDGAPARYVTAEQEARRARVGVWAL</sequence>
<feature type="domain" description="Protein kinase" evidence="9">
    <location>
        <begin position="9"/>
        <end position="271"/>
    </location>
</feature>
<dbReference type="GO" id="GO:0004674">
    <property type="term" value="F:protein serine/threonine kinase activity"/>
    <property type="evidence" value="ECO:0007669"/>
    <property type="project" value="UniProtKB-KW"/>
</dbReference>
<keyword evidence="11" id="KW-1185">Reference proteome</keyword>
<dbReference type="PROSITE" id="PS00108">
    <property type="entry name" value="PROTEIN_KINASE_ST"/>
    <property type="match status" value="1"/>
</dbReference>
<feature type="region of interest" description="Disordered" evidence="7">
    <location>
        <begin position="304"/>
        <end position="356"/>
    </location>
</feature>
<dbReference type="SMART" id="SM00220">
    <property type="entry name" value="S_TKc"/>
    <property type="match status" value="1"/>
</dbReference>
<keyword evidence="3" id="KW-0808">Transferase</keyword>
<evidence type="ECO:0000256" key="1">
    <source>
        <dbReference type="ARBA" id="ARBA00012513"/>
    </source>
</evidence>
<dbReference type="InterPro" id="IPR011009">
    <property type="entry name" value="Kinase-like_dom_sf"/>
</dbReference>
<dbReference type="EC" id="2.7.11.1" evidence="1"/>
<keyword evidence="8" id="KW-0812">Transmembrane</keyword>
<keyword evidence="6" id="KW-0067">ATP-binding</keyword>
<dbReference type="EMBL" id="QKWJ01000004">
    <property type="protein sequence ID" value="RDK11215.1"/>
    <property type="molecule type" value="Genomic_DNA"/>
</dbReference>
<evidence type="ECO:0000313" key="11">
    <source>
        <dbReference type="Proteomes" id="UP000255165"/>
    </source>
</evidence>
<evidence type="ECO:0000256" key="7">
    <source>
        <dbReference type="SAM" id="MobiDB-lite"/>
    </source>
</evidence>
<comment type="caution">
    <text evidence="10">The sequence shown here is derived from an EMBL/GenBank/DDBJ whole genome shotgun (WGS) entry which is preliminary data.</text>
</comment>
<dbReference type="InterPro" id="IPR035437">
    <property type="entry name" value="SNase_OB-fold_sf"/>
</dbReference>
<dbReference type="Pfam" id="PF00069">
    <property type="entry name" value="Pkinase"/>
    <property type="match status" value="1"/>
</dbReference>
<dbReference type="Gene3D" id="1.10.510.10">
    <property type="entry name" value="Transferase(Phosphotransferase) domain 1"/>
    <property type="match status" value="1"/>
</dbReference>
<reference evidence="11" key="1">
    <citation type="submission" date="2018-06" db="EMBL/GenBank/DDBJ databases">
        <authorList>
            <person name="Feng T."/>
            <person name="Jeon C.O."/>
        </authorList>
    </citation>
    <scope>NUCLEOTIDE SEQUENCE [LARGE SCALE GENOMIC DNA]</scope>
    <source>
        <strain evidence="11">S23</strain>
    </source>
</reference>
<evidence type="ECO:0000256" key="8">
    <source>
        <dbReference type="SAM" id="Phobius"/>
    </source>
</evidence>
<evidence type="ECO:0000259" key="9">
    <source>
        <dbReference type="PROSITE" id="PS50011"/>
    </source>
</evidence>
<dbReference type="FunFam" id="1.10.510.10:FF:000021">
    <property type="entry name" value="Serine/threonine protein kinase"/>
    <property type="match status" value="1"/>
</dbReference>
<evidence type="ECO:0000256" key="6">
    <source>
        <dbReference type="ARBA" id="ARBA00022840"/>
    </source>
</evidence>
<dbReference type="InterPro" id="IPR000719">
    <property type="entry name" value="Prot_kinase_dom"/>
</dbReference>
<evidence type="ECO:0000256" key="2">
    <source>
        <dbReference type="ARBA" id="ARBA00022527"/>
    </source>
</evidence>
<protein>
    <recommendedName>
        <fullName evidence="1">non-specific serine/threonine protein kinase</fullName>
        <ecNumber evidence="1">2.7.11.1</ecNumber>
    </recommendedName>
</protein>
<feature type="compositionally biased region" description="Pro residues" evidence="7">
    <location>
        <begin position="448"/>
        <end position="460"/>
    </location>
</feature>
<accession>A0A370P0B0</accession>
<dbReference type="CDD" id="cd14014">
    <property type="entry name" value="STKc_PknB_like"/>
    <property type="match status" value="1"/>
</dbReference>
<evidence type="ECO:0000256" key="5">
    <source>
        <dbReference type="ARBA" id="ARBA00022777"/>
    </source>
</evidence>
<dbReference type="Gene3D" id="3.30.200.20">
    <property type="entry name" value="Phosphorylase Kinase, domain 1"/>
    <property type="match status" value="1"/>
</dbReference>
<evidence type="ECO:0000256" key="4">
    <source>
        <dbReference type="ARBA" id="ARBA00022741"/>
    </source>
</evidence>
<feature type="region of interest" description="Disordered" evidence="7">
    <location>
        <begin position="430"/>
        <end position="472"/>
    </location>
</feature>
<dbReference type="PANTHER" id="PTHR43289">
    <property type="entry name" value="MITOGEN-ACTIVATED PROTEIN KINASE KINASE KINASE 20-RELATED"/>
    <property type="match status" value="1"/>
</dbReference>
<keyword evidence="8" id="KW-1133">Transmembrane helix</keyword>
<keyword evidence="2" id="KW-0723">Serine/threonine-protein kinase</keyword>
<keyword evidence="5" id="KW-0418">Kinase</keyword>
<name>A0A370P0B0_9BURK</name>
<proteinExistence type="predicted"/>
<keyword evidence="4" id="KW-0547">Nucleotide-binding</keyword>
<dbReference type="PROSITE" id="PS50011">
    <property type="entry name" value="PROTEIN_KINASE_DOM"/>
    <property type="match status" value="1"/>
</dbReference>
<dbReference type="SUPFAM" id="SSF50199">
    <property type="entry name" value="Staphylococcal nuclease"/>
    <property type="match status" value="1"/>
</dbReference>
<organism evidence="10 11">
    <name type="scientific">Cupriavidus lacunae</name>
    <dbReference type="NCBI Taxonomy" id="2666307"/>
    <lineage>
        <taxon>Bacteria</taxon>
        <taxon>Pseudomonadati</taxon>
        <taxon>Pseudomonadota</taxon>
        <taxon>Betaproteobacteria</taxon>
        <taxon>Burkholderiales</taxon>
        <taxon>Burkholderiaceae</taxon>
        <taxon>Cupriavidus</taxon>
    </lineage>
</organism>